<protein>
    <submittedName>
        <fullName evidence="1">Uncharacterized protein</fullName>
    </submittedName>
</protein>
<dbReference type="EMBL" id="IACM01086736">
    <property type="protein sequence ID" value="LAB31403.1"/>
    <property type="molecule type" value="Transcribed_RNA"/>
</dbReference>
<proteinExistence type="predicted"/>
<reference evidence="1" key="1">
    <citation type="submission" date="2017-07" db="EMBL/GenBank/DDBJ databases">
        <authorList>
            <person name="Mikheyev A."/>
            <person name="Grau M."/>
        </authorList>
    </citation>
    <scope>NUCLEOTIDE SEQUENCE</scope>
    <source>
        <tissue evidence="1">Venom_gland</tissue>
    </source>
</reference>
<organism evidence="1">
    <name type="scientific">Micrurus spixii</name>
    <name type="common">Amazon coral snake</name>
    <dbReference type="NCBI Taxonomy" id="129469"/>
    <lineage>
        <taxon>Eukaryota</taxon>
        <taxon>Metazoa</taxon>
        <taxon>Chordata</taxon>
        <taxon>Craniata</taxon>
        <taxon>Vertebrata</taxon>
        <taxon>Euteleostomi</taxon>
        <taxon>Lepidosauria</taxon>
        <taxon>Squamata</taxon>
        <taxon>Bifurcata</taxon>
        <taxon>Unidentata</taxon>
        <taxon>Episquamata</taxon>
        <taxon>Toxicofera</taxon>
        <taxon>Serpentes</taxon>
        <taxon>Colubroidea</taxon>
        <taxon>Elapidae</taxon>
        <taxon>Elapinae</taxon>
        <taxon>Micrurus</taxon>
    </lineage>
</organism>
<accession>A0A2D4MEN3</accession>
<dbReference type="AlphaFoldDB" id="A0A2D4MEN3"/>
<evidence type="ECO:0000313" key="1">
    <source>
        <dbReference type="EMBL" id="LAB31403.1"/>
    </source>
</evidence>
<reference evidence="1" key="2">
    <citation type="submission" date="2017-11" db="EMBL/GenBank/DDBJ databases">
        <title>Coralsnake Venomics: Analyses of Venom Gland Transcriptomes and Proteomes of Six Brazilian Taxa.</title>
        <authorList>
            <person name="Aird S.D."/>
            <person name="Jorge da Silva N."/>
            <person name="Qiu L."/>
            <person name="Villar-Briones A."/>
            <person name="Aparecida-Saddi V."/>
            <person name="Campos-Telles M.P."/>
            <person name="Grau M."/>
            <person name="Mikheyev A.S."/>
        </authorList>
    </citation>
    <scope>NUCLEOTIDE SEQUENCE</scope>
    <source>
        <tissue evidence="1">Venom_gland</tissue>
    </source>
</reference>
<sequence>MSLSRYLASSFSNLYLTNKDLNCFHKDLNCFNLFPCKTQMFHILNHFHTTELHRDLCKCYKADFTNSALSHIFRPTFKNLQSTIILEQVHKRYSTLGTDILETSLDY</sequence>
<name>A0A2D4MEN3_9SAUR</name>